<name>A0A377HPT0_GRIHO</name>
<evidence type="ECO:0000313" key="3">
    <source>
        <dbReference type="Proteomes" id="UP000254512"/>
    </source>
</evidence>
<evidence type="ECO:0008006" key="4">
    <source>
        <dbReference type="Google" id="ProtNLM"/>
    </source>
</evidence>
<feature type="signal peptide" evidence="1">
    <location>
        <begin position="1"/>
        <end position="22"/>
    </location>
</feature>
<keyword evidence="1" id="KW-0732">Signal</keyword>
<dbReference type="EMBL" id="UGHD01000002">
    <property type="protein sequence ID" value="STO58094.1"/>
    <property type="molecule type" value="Genomic_DNA"/>
</dbReference>
<accession>A0A377HPT0</accession>
<proteinExistence type="predicted"/>
<reference evidence="2 3" key="1">
    <citation type="submission" date="2018-06" db="EMBL/GenBank/DDBJ databases">
        <authorList>
            <consortium name="Pathogen Informatics"/>
            <person name="Doyle S."/>
        </authorList>
    </citation>
    <scope>NUCLEOTIDE SEQUENCE [LARGE SCALE GENOMIC DNA]</scope>
    <source>
        <strain evidence="2 3">NCTC11645</strain>
    </source>
</reference>
<sequence>MKKIALVAAISATLLLSGCARQMDDNPAYYQGVETLNISADSLAYGEMFYIGSVEDKTVPMNLHVIATEEGENRIKIAVKMSRQDTDLIVSSSSYIYDTTGDGLSLVEHIPEQTGLVGSWWIPRLNNAALNTLQVSKPNLSIWKKIADSNSYMHEGENFTAGLYTAAPQIPGGAPKANTPLFFIFPDGTCQQLGLTTKAKDVDVKLDTAMMRSAALGSCSYPEKLPVYSLKTYALDAIKVASVQGLKDITIKVGPHIVELPLDGFNYAYSQAQLGE</sequence>
<dbReference type="RefSeq" id="WP_115659974.1">
    <property type="nucleotide sequence ID" value="NZ_CP046810.1"/>
</dbReference>
<evidence type="ECO:0000313" key="2">
    <source>
        <dbReference type="EMBL" id="STO58094.1"/>
    </source>
</evidence>
<feature type="chain" id="PRO_5016838777" description="Lipoprotein" evidence="1">
    <location>
        <begin position="23"/>
        <end position="276"/>
    </location>
</feature>
<evidence type="ECO:0000256" key="1">
    <source>
        <dbReference type="SAM" id="SignalP"/>
    </source>
</evidence>
<protein>
    <recommendedName>
        <fullName evidence="4">Lipoprotein</fullName>
    </recommendedName>
</protein>
<organism evidence="2 3">
    <name type="scientific">Grimontia hollisae</name>
    <name type="common">Vibrio hollisae</name>
    <dbReference type="NCBI Taxonomy" id="673"/>
    <lineage>
        <taxon>Bacteria</taxon>
        <taxon>Pseudomonadati</taxon>
        <taxon>Pseudomonadota</taxon>
        <taxon>Gammaproteobacteria</taxon>
        <taxon>Vibrionales</taxon>
        <taxon>Vibrionaceae</taxon>
        <taxon>Grimontia</taxon>
    </lineage>
</organism>
<dbReference type="AlphaFoldDB" id="A0A377HPT0"/>
<dbReference type="Proteomes" id="UP000254512">
    <property type="component" value="Unassembled WGS sequence"/>
</dbReference>
<dbReference type="PROSITE" id="PS51257">
    <property type="entry name" value="PROKAR_LIPOPROTEIN"/>
    <property type="match status" value="1"/>
</dbReference>
<gene>
    <name evidence="2" type="ORF">NCTC11645_02509</name>
</gene>